<evidence type="ECO:0000256" key="1">
    <source>
        <dbReference type="ARBA" id="ARBA00022553"/>
    </source>
</evidence>
<dbReference type="SUPFAM" id="SSF52172">
    <property type="entry name" value="CheY-like"/>
    <property type="match status" value="1"/>
</dbReference>
<dbReference type="InterPro" id="IPR009057">
    <property type="entry name" value="Homeodomain-like_sf"/>
</dbReference>
<keyword evidence="4" id="KW-0805">Transcription regulation</keyword>
<dbReference type="GO" id="GO:0003677">
    <property type="term" value="F:DNA binding"/>
    <property type="evidence" value="ECO:0007669"/>
    <property type="project" value="UniProtKB-KW"/>
</dbReference>
<dbReference type="Pfam" id="PF00158">
    <property type="entry name" value="Sigma54_activat"/>
    <property type="match status" value="1"/>
</dbReference>
<feature type="domain" description="Sigma-54 factor interaction" evidence="7">
    <location>
        <begin position="140"/>
        <end position="369"/>
    </location>
</feature>
<keyword evidence="6" id="KW-0804">Transcription</keyword>
<name>A0A0F9JIN0_9ZZZZ</name>
<organism evidence="9">
    <name type="scientific">marine sediment metagenome</name>
    <dbReference type="NCBI Taxonomy" id="412755"/>
    <lineage>
        <taxon>unclassified sequences</taxon>
        <taxon>metagenomes</taxon>
        <taxon>ecological metagenomes</taxon>
    </lineage>
</organism>
<comment type="caution">
    <text evidence="9">The sequence shown here is derived from an EMBL/GenBank/DDBJ whole genome shotgun (WGS) entry which is preliminary data.</text>
</comment>
<dbReference type="PROSITE" id="PS50045">
    <property type="entry name" value="SIGMA54_INTERACT_4"/>
    <property type="match status" value="1"/>
</dbReference>
<dbReference type="InterPro" id="IPR002078">
    <property type="entry name" value="Sigma_54_int"/>
</dbReference>
<dbReference type="FunFam" id="3.40.50.300:FF:000006">
    <property type="entry name" value="DNA-binding transcriptional regulator NtrC"/>
    <property type="match status" value="1"/>
</dbReference>
<dbReference type="InterPro" id="IPR058031">
    <property type="entry name" value="AAA_lid_NorR"/>
</dbReference>
<dbReference type="PANTHER" id="PTHR32071">
    <property type="entry name" value="TRANSCRIPTIONAL REGULATORY PROTEIN"/>
    <property type="match status" value="1"/>
</dbReference>
<dbReference type="PROSITE" id="PS00688">
    <property type="entry name" value="SIGMA54_INTERACT_3"/>
    <property type="match status" value="1"/>
</dbReference>
<dbReference type="PROSITE" id="PS50110">
    <property type="entry name" value="RESPONSE_REGULATORY"/>
    <property type="match status" value="1"/>
</dbReference>
<dbReference type="EMBL" id="LAZR01017824">
    <property type="protein sequence ID" value="KKL98822.1"/>
    <property type="molecule type" value="Genomic_DNA"/>
</dbReference>
<dbReference type="CDD" id="cd00009">
    <property type="entry name" value="AAA"/>
    <property type="match status" value="1"/>
</dbReference>
<dbReference type="SUPFAM" id="SSF46689">
    <property type="entry name" value="Homeodomain-like"/>
    <property type="match status" value="1"/>
</dbReference>
<dbReference type="SMART" id="SM00382">
    <property type="entry name" value="AAA"/>
    <property type="match status" value="1"/>
</dbReference>
<dbReference type="Gene3D" id="3.40.50.300">
    <property type="entry name" value="P-loop containing nucleotide triphosphate hydrolases"/>
    <property type="match status" value="1"/>
</dbReference>
<evidence type="ECO:0000313" key="9">
    <source>
        <dbReference type="EMBL" id="KKL98822.1"/>
    </source>
</evidence>
<dbReference type="PROSITE" id="PS00676">
    <property type="entry name" value="SIGMA54_INTERACT_2"/>
    <property type="match status" value="1"/>
</dbReference>
<feature type="domain" description="Response regulatory" evidence="8">
    <location>
        <begin position="10"/>
        <end position="124"/>
    </location>
</feature>
<dbReference type="FunFam" id="3.40.50.2300:FF:000018">
    <property type="entry name" value="DNA-binding transcriptional regulator NtrC"/>
    <property type="match status" value="1"/>
</dbReference>
<evidence type="ECO:0000256" key="5">
    <source>
        <dbReference type="ARBA" id="ARBA00023125"/>
    </source>
</evidence>
<dbReference type="InterPro" id="IPR025943">
    <property type="entry name" value="Sigma_54_int_dom_ATP-bd_2"/>
</dbReference>
<dbReference type="GO" id="GO:0000160">
    <property type="term" value="P:phosphorelay signal transduction system"/>
    <property type="evidence" value="ECO:0007669"/>
    <property type="project" value="InterPro"/>
</dbReference>
<keyword evidence="5" id="KW-0238">DNA-binding</keyword>
<accession>A0A0F9JIN0</accession>
<dbReference type="InterPro" id="IPR003593">
    <property type="entry name" value="AAA+_ATPase"/>
</dbReference>
<dbReference type="InterPro" id="IPR027417">
    <property type="entry name" value="P-loop_NTPase"/>
</dbReference>
<dbReference type="AlphaFoldDB" id="A0A0F9JIN0"/>
<keyword evidence="2" id="KW-0547">Nucleotide-binding</keyword>
<evidence type="ECO:0000259" key="7">
    <source>
        <dbReference type="PROSITE" id="PS50045"/>
    </source>
</evidence>
<gene>
    <name evidence="9" type="ORF">LCGC14_1820590</name>
</gene>
<protein>
    <submittedName>
        <fullName evidence="9">Uncharacterized protein</fullName>
    </submittedName>
</protein>
<dbReference type="GO" id="GO:0006355">
    <property type="term" value="P:regulation of DNA-templated transcription"/>
    <property type="evidence" value="ECO:0007669"/>
    <property type="project" value="InterPro"/>
</dbReference>
<dbReference type="Gene3D" id="1.10.8.60">
    <property type="match status" value="1"/>
</dbReference>
<evidence type="ECO:0000256" key="4">
    <source>
        <dbReference type="ARBA" id="ARBA00023015"/>
    </source>
</evidence>
<sequence length="449" mass="49556">MAIEQNQGARILLVDDDASLLKLLAIRIESKGYQVTTCESGIAALQLLKNHVYDAVVTDLRMDEMDGMALHRQLQKRYPALPVIMMTAHGSIPDAVEATKQGIFAFITKPVDKDELFDSLAKAIEIHGLSADEKSSSSNIVTRSGAMLHLLEQVKLLGPTHVNVLISGASGTGKELLANAIHQHSHVSEGPFVAINCGAVPGELLESELFGHKKGAFTGAIKDHQGLFQQAQGGTLFLDEIGDMPLNLQVKLLRVLQEKTIRPVGFQEEIPIDVRIVSATHKNLPDAIANQQFREDLYYRLNVVNLKLPPLCERREDVSLLAQYFSATIAKRMEQKEKRFANDAMHALVRHDWPGNIRQLQNVVEQVVALTPGEVISVQLVESALNSNASNVEPLSLNDAKKEFERDYVINTLKMAGGNVAEGAKLAKRNRSDFYKLIKKHNIDVDTIC</sequence>
<evidence type="ECO:0000256" key="3">
    <source>
        <dbReference type="ARBA" id="ARBA00022840"/>
    </source>
</evidence>
<dbReference type="Gene3D" id="1.10.10.60">
    <property type="entry name" value="Homeodomain-like"/>
    <property type="match status" value="1"/>
</dbReference>
<dbReference type="SMART" id="SM00448">
    <property type="entry name" value="REC"/>
    <property type="match status" value="1"/>
</dbReference>
<dbReference type="Pfam" id="PF25601">
    <property type="entry name" value="AAA_lid_14"/>
    <property type="match status" value="1"/>
</dbReference>
<dbReference type="InterPro" id="IPR011006">
    <property type="entry name" value="CheY-like_superfamily"/>
</dbReference>
<evidence type="ECO:0000256" key="2">
    <source>
        <dbReference type="ARBA" id="ARBA00022741"/>
    </source>
</evidence>
<reference evidence="9" key="1">
    <citation type="journal article" date="2015" name="Nature">
        <title>Complex archaea that bridge the gap between prokaryotes and eukaryotes.</title>
        <authorList>
            <person name="Spang A."/>
            <person name="Saw J.H."/>
            <person name="Jorgensen S.L."/>
            <person name="Zaremba-Niedzwiedzka K."/>
            <person name="Martijn J."/>
            <person name="Lind A.E."/>
            <person name="van Eijk R."/>
            <person name="Schleper C."/>
            <person name="Guy L."/>
            <person name="Ettema T.J."/>
        </authorList>
    </citation>
    <scope>NUCLEOTIDE SEQUENCE</scope>
</reference>
<keyword evidence="3" id="KW-0067">ATP-binding</keyword>
<dbReference type="Pfam" id="PF00072">
    <property type="entry name" value="Response_reg"/>
    <property type="match status" value="1"/>
</dbReference>
<dbReference type="PANTHER" id="PTHR32071:SF116">
    <property type="entry name" value="TRANSCRIPTIONAL REGULATORY PROTEIN GLRR"/>
    <property type="match status" value="1"/>
</dbReference>
<evidence type="ECO:0000256" key="6">
    <source>
        <dbReference type="ARBA" id="ARBA00023163"/>
    </source>
</evidence>
<proteinExistence type="predicted"/>
<dbReference type="Gene3D" id="3.40.50.2300">
    <property type="match status" value="1"/>
</dbReference>
<dbReference type="InterPro" id="IPR025944">
    <property type="entry name" value="Sigma_54_int_dom_CS"/>
</dbReference>
<keyword evidence="1" id="KW-0597">Phosphoprotein</keyword>
<dbReference type="GO" id="GO:0005524">
    <property type="term" value="F:ATP binding"/>
    <property type="evidence" value="ECO:0007669"/>
    <property type="project" value="UniProtKB-KW"/>
</dbReference>
<dbReference type="InterPro" id="IPR001789">
    <property type="entry name" value="Sig_transdc_resp-reg_receiver"/>
</dbReference>
<dbReference type="SUPFAM" id="SSF52540">
    <property type="entry name" value="P-loop containing nucleoside triphosphate hydrolases"/>
    <property type="match status" value="1"/>
</dbReference>
<evidence type="ECO:0000259" key="8">
    <source>
        <dbReference type="PROSITE" id="PS50110"/>
    </source>
</evidence>